<gene>
    <name evidence="1" type="ORF">KC909_03180</name>
</gene>
<evidence type="ECO:0000313" key="1">
    <source>
        <dbReference type="EMBL" id="MCA9383342.1"/>
    </source>
</evidence>
<evidence type="ECO:0000313" key="2">
    <source>
        <dbReference type="Proteomes" id="UP000783287"/>
    </source>
</evidence>
<proteinExistence type="predicted"/>
<organism evidence="1 2">
    <name type="scientific">Candidatus Dojkabacteria bacterium</name>
    <dbReference type="NCBI Taxonomy" id="2099670"/>
    <lineage>
        <taxon>Bacteria</taxon>
        <taxon>Candidatus Dojkabacteria</taxon>
    </lineage>
</organism>
<name>A0A955L5Q3_9BACT</name>
<comment type="caution">
    <text evidence="1">The sequence shown here is derived from an EMBL/GenBank/DDBJ whole genome shotgun (WGS) entry which is preliminary data.</text>
</comment>
<dbReference type="AlphaFoldDB" id="A0A955L5Q3"/>
<protein>
    <submittedName>
        <fullName evidence="1">Uncharacterized protein</fullName>
    </submittedName>
</protein>
<sequence>MNKRIPQDSAKHILEIISVHPDNWNVIEQEDYSYRFDHKNNNVNIYVWVADDTGQVFINLINGVNSRELQLIFQDEELMRLPFVSFSYVYDNPQEGRVRESITFSSKGKITNIDTFIREDGKINKKSEMQMFDIWLSRLAMRKNYILAPMQTFRDTLDYFTQQDNHSVFIARFSNQGEQGHK</sequence>
<reference evidence="1" key="1">
    <citation type="submission" date="2020-04" db="EMBL/GenBank/DDBJ databases">
        <authorList>
            <person name="Zhang T."/>
        </authorList>
    </citation>
    <scope>NUCLEOTIDE SEQUENCE</scope>
    <source>
        <strain evidence="1">HKST-UBA14</strain>
    </source>
</reference>
<reference evidence="1" key="2">
    <citation type="journal article" date="2021" name="Microbiome">
        <title>Successional dynamics and alternative stable states in a saline activated sludge microbial community over 9 years.</title>
        <authorList>
            <person name="Wang Y."/>
            <person name="Ye J."/>
            <person name="Ju F."/>
            <person name="Liu L."/>
            <person name="Boyd J.A."/>
            <person name="Deng Y."/>
            <person name="Parks D.H."/>
            <person name="Jiang X."/>
            <person name="Yin X."/>
            <person name="Woodcroft B.J."/>
            <person name="Tyson G.W."/>
            <person name="Hugenholtz P."/>
            <person name="Polz M.F."/>
            <person name="Zhang T."/>
        </authorList>
    </citation>
    <scope>NUCLEOTIDE SEQUENCE</scope>
    <source>
        <strain evidence="1">HKST-UBA14</strain>
    </source>
</reference>
<dbReference type="EMBL" id="JAGQLK010000057">
    <property type="protein sequence ID" value="MCA9383342.1"/>
    <property type="molecule type" value="Genomic_DNA"/>
</dbReference>
<accession>A0A955L5Q3</accession>
<dbReference type="Proteomes" id="UP000783287">
    <property type="component" value="Unassembled WGS sequence"/>
</dbReference>